<sequence length="58" mass="6332">MFVTVFSAVCLLSLSGVLHVCDGVQRCELSSTVCSVQNRDLNPVCTDSTPGHYHVIHR</sequence>
<dbReference type="AlphaFoldDB" id="A0A9D4MFK9"/>
<proteinExistence type="predicted"/>
<evidence type="ECO:0000256" key="1">
    <source>
        <dbReference type="SAM" id="SignalP"/>
    </source>
</evidence>
<keyword evidence="1" id="KW-0732">Signal</keyword>
<feature type="chain" id="PRO_5039416389" description="Secreted protein" evidence="1">
    <location>
        <begin position="24"/>
        <end position="58"/>
    </location>
</feature>
<reference evidence="2" key="1">
    <citation type="journal article" date="2019" name="bioRxiv">
        <title>The Genome of the Zebra Mussel, Dreissena polymorpha: A Resource for Invasive Species Research.</title>
        <authorList>
            <person name="McCartney M.A."/>
            <person name="Auch B."/>
            <person name="Kono T."/>
            <person name="Mallez S."/>
            <person name="Zhang Y."/>
            <person name="Obille A."/>
            <person name="Becker A."/>
            <person name="Abrahante J.E."/>
            <person name="Garbe J."/>
            <person name="Badalamenti J.P."/>
            <person name="Herman A."/>
            <person name="Mangelson H."/>
            <person name="Liachko I."/>
            <person name="Sullivan S."/>
            <person name="Sone E.D."/>
            <person name="Koren S."/>
            <person name="Silverstein K.A.T."/>
            <person name="Beckman K.B."/>
            <person name="Gohl D.M."/>
        </authorList>
    </citation>
    <scope>NUCLEOTIDE SEQUENCE</scope>
    <source>
        <strain evidence="2">Duluth1</strain>
        <tissue evidence="2">Whole animal</tissue>
    </source>
</reference>
<evidence type="ECO:0000313" key="2">
    <source>
        <dbReference type="EMBL" id="KAH3875239.1"/>
    </source>
</evidence>
<dbReference type="Proteomes" id="UP000828390">
    <property type="component" value="Unassembled WGS sequence"/>
</dbReference>
<evidence type="ECO:0000313" key="3">
    <source>
        <dbReference type="Proteomes" id="UP000828390"/>
    </source>
</evidence>
<feature type="signal peptide" evidence="1">
    <location>
        <begin position="1"/>
        <end position="23"/>
    </location>
</feature>
<gene>
    <name evidence="2" type="ORF">DPMN_038502</name>
</gene>
<reference evidence="2" key="2">
    <citation type="submission" date="2020-11" db="EMBL/GenBank/DDBJ databases">
        <authorList>
            <person name="McCartney M.A."/>
            <person name="Auch B."/>
            <person name="Kono T."/>
            <person name="Mallez S."/>
            <person name="Becker A."/>
            <person name="Gohl D.M."/>
            <person name="Silverstein K.A.T."/>
            <person name="Koren S."/>
            <person name="Bechman K.B."/>
            <person name="Herman A."/>
            <person name="Abrahante J.E."/>
            <person name="Garbe J."/>
        </authorList>
    </citation>
    <scope>NUCLEOTIDE SEQUENCE</scope>
    <source>
        <strain evidence="2">Duluth1</strain>
        <tissue evidence="2">Whole animal</tissue>
    </source>
</reference>
<accession>A0A9D4MFK9</accession>
<name>A0A9D4MFK9_DREPO</name>
<protein>
    <recommendedName>
        <fullName evidence="4">Secreted protein</fullName>
    </recommendedName>
</protein>
<comment type="caution">
    <text evidence="2">The sequence shown here is derived from an EMBL/GenBank/DDBJ whole genome shotgun (WGS) entry which is preliminary data.</text>
</comment>
<evidence type="ECO:0008006" key="4">
    <source>
        <dbReference type="Google" id="ProtNLM"/>
    </source>
</evidence>
<keyword evidence="3" id="KW-1185">Reference proteome</keyword>
<dbReference type="EMBL" id="JAIWYP010000002">
    <property type="protein sequence ID" value="KAH3875239.1"/>
    <property type="molecule type" value="Genomic_DNA"/>
</dbReference>
<organism evidence="2 3">
    <name type="scientific">Dreissena polymorpha</name>
    <name type="common">Zebra mussel</name>
    <name type="synonym">Mytilus polymorpha</name>
    <dbReference type="NCBI Taxonomy" id="45954"/>
    <lineage>
        <taxon>Eukaryota</taxon>
        <taxon>Metazoa</taxon>
        <taxon>Spiralia</taxon>
        <taxon>Lophotrochozoa</taxon>
        <taxon>Mollusca</taxon>
        <taxon>Bivalvia</taxon>
        <taxon>Autobranchia</taxon>
        <taxon>Heteroconchia</taxon>
        <taxon>Euheterodonta</taxon>
        <taxon>Imparidentia</taxon>
        <taxon>Neoheterodontei</taxon>
        <taxon>Myida</taxon>
        <taxon>Dreissenoidea</taxon>
        <taxon>Dreissenidae</taxon>
        <taxon>Dreissena</taxon>
    </lineage>
</organism>